<sequence length="34" mass="4089">MYKLVVHKCNVSNGIIYFTFVTLKKQYLFYNGKQ</sequence>
<name>A0A4Q0NWW6_9FLAO</name>
<dbReference type="EMBL" id="QOVI01000003">
    <property type="protein sequence ID" value="RXG15280.1"/>
    <property type="molecule type" value="Genomic_DNA"/>
</dbReference>
<accession>A0A4Q0NWW6</accession>
<keyword evidence="2" id="KW-1185">Reference proteome</keyword>
<comment type="caution">
    <text evidence="1">The sequence shown here is derived from an EMBL/GenBank/DDBJ whole genome shotgun (WGS) entry which is preliminary data.</text>
</comment>
<proteinExistence type="predicted"/>
<protein>
    <submittedName>
        <fullName evidence="1">Uncharacterized protein</fullName>
    </submittedName>
</protein>
<evidence type="ECO:0000313" key="2">
    <source>
        <dbReference type="Proteomes" id="UP000289821"/>
    </source>
</evidence>
<evidence type="ECO:0000313" key="1">
    <source>
        <dbReference type="EMBL" id="RXG15280.1"/>
    </source>
</evidence>
<dbReference type="Proteomes" id="UP000289821">
    <property type="component" value="Unassembled WGS sequence"/>
</dbReference>
<dbReference type="AlphaFoldDB" id="A0A4Q0NWW6"/>
<reference evidence="1 2" key="1">
    <citation type="submission" date="2018-07" db="EMBL/GenBank/DDBJ databases">
        <title>Leeuwenhoekiella genomics.</title>
        <authorList>
            <person name="Tahon G."/>
            <person name="Willems A."/>
        </authorList>
    </citation>
    <scope>NUCLEOTIDE SEQUENCE [LARGE SCALE GENOMIC DNA]</scope>
    <source>
        <strain evidence="1 2">R-50232</strain>
    </source>
</reference>
<gene>
    <name evidence="1" type="ORF">DSM04_103168</name>
</gene>
<organism evidence="1 2">
    <name type="scientific">Leeuwenhoekiella aestuarii</name>
    <dbReference type="NCBI Taxonomy" id="2249426"/>
    <lineage>
        <taxon>Bacteria</taxon>
        <taxon>Pseudomonadati</taxon>
        <taxon>Bacteroidota</taxon>
        <taxon>Flavobacteriia</taxon>
        <taxon>Flavobacteriales</taxon>
        <taxon>Flavobacteriaceae</taxon>
        <taxon>Leeuwenhoekiella</taxon>
    </lineage>
</organism>